<comment type="caution">
    <text evidence="2">The sequence shown here is derived from an EMBL/GenBank/DDBJ whole genome shotgun (WGS) entry which is preliminary data.</text>
</comment>
<name>A0AAW0E349_9AGAR</name>
<protein>
    <submittedName>
        <fullName evidence="2">Uncharacterized protein</fullName>
    </submittedName>
</protein>
<evidence type="ECO:0000313" key="2">
    <source>
        <dbReference type="EMBL" id="KAK7058043.1"/>
    </source>
</evidence>
<gene>
    <name evidence="2" type="ORF">R3P38DRAFT_3169542</name>
</gene>
<keyword evidence="3" id="KW-1185">Reference proteome</keyword>
<dbReference type="AlphaFoldDB" id="A0AAW0E349"/>
<feature type="region of interest" description="Disordered" evidence="1">
    <location>
        <begin position="174"/>
        <end position="204"/>
    </location>
</feature>
<dbReference type="EMBL" id="JAWWNJ010000004">
    <property type="protein sequence ID" value="KAK7058043.1"/>
    <property type="molecule type" value="Genomic_DNA"/>
</dbReference>
<proteinExistence type="predicted"/>
<organism evidence="2 3">
    <name type="scientific">Favolaschia claudopus</name>
    <dbReference type="NCBI Taxonomy" id="2862362"/>
    <lineage>
        <taxon>Eukaryota</taxon>
        <taxon>Fungi</taxon>
        <taxon>Dikarya</taxon>
        <taxon>Basidiomycota</taxon>
        <taxon>Agaricomycotina</taxon>
        <taxon>Agaricomycetes</taxon>
        <taxon>Agaricomycetidae</taxon>
        <taxon>Agaricales</taxon>
        <taxon>Marasmiineae</taxon>
        <taxon>Mycenaceae</taxon>
        <taxon>Favolaschia</taxon>
    </lineage>
</organism>
<dbReference type="Proteomes" id="UP001362999">
    <property type="component" value="Unassembled WGS sequence"/>
</dbReference>
<accession>A0AAW0E349</accession>
<evidence type="ECO:0000313" key="3">
    <source>
        <dbReference type="Proteomes" id="UP001362999"/>
    </source>
</evidence>
<sequence>MSHYRFPFASCSLHSATAADKASTFSQQAIPCSSSETRRMTQVSAGRGILGDGANMPSSFTREHRAFEEYLFRREWWGRGRARAHLTANNEDFAVATKWQRTPYEDSIPLDFSVHLYIGNDWRFPPAFSVLHDVYMREVNAAMSRQVASSDICFSALSSAKSLGDELSITLANHEKKGHRRGRRDITSVEGTPELPPSSSNHSSHMYTLRSVIRRLCSSANHTYSVPMLCVHQVAVNGAAFALDCPKHRGGYERIRTEGGSPNWT</sequence>
<evidence type="ECO:0000256" key="1">
    <source>
        <dbReference type="SAM" id="MobiDB-lite"/>
    </source>
</evidence>
<reference evidence="2 3" key="1">
    <citation type="journal article" date="2024" name="J Genomics">
        <title>Draft genome sequencing and assembly of Favolaschia claudopus CIRM-BRFM 2984 isolated from oak limbs.</title>
        <authorList>
            <person name="Navarro D."/>
            <person name="Drula E."/>
            <person name="Chaduli D."/>
            <person name="Cazenave R."/>
            <person name="Ahrendt S."/>
            <person name="Wang J."/>
            <person name="Lipzen A."/>
            <person name="Daum C."/>
            <person name="Barry K."/>
            <person name="Grigoriev I.V."/>
            <person name="Favel A."/>
            <person name="Rosso M.N."/>
            <person name="Martin F."/>
        </authorList>
    </citation>
    <scope>NUCLEOTIDE SEQUENCE [LARGE SCALE GENOMIC DNA]</scope>
    <source>
        <strain evidence="2 3">CIRM-BRFM 2984</strain>
    </source>
</reference>